<comment type="caution">
    <text evidence="1">The sequence shown here is derived from an EMBL/GenBank/DDBJ whole genome shotgun (WGS) entry which is preliminary data.</text>
</comment>
<dbReference type="Proteomes" id="UP000250321">
    <property type="component" value="Unassembled WGS sequence"/>
</dbReference>
<reference evidence="1 2" key="1">
    <citation type="submission" date="2018-02" db="EMBL/GenBank/DDBJ databases">
        <title>Draft genome of wild Prunus yedoensis var. nudiflora.</title>
        <authorList>
            <person name="Baek S."/>
            <person name="Kim J.-H."/>
            <person name="Choi K."/>
            <person name="Kim G.-B."/>
            <person name="Cho A."/>
            <person name="Jang H."/>
            <person name="Shin C.-H."/>
            <person name="Yu H.-J."/>
            <person name="Mun J.-H."/>
        </authorList>
    </citation>
    <scope>NUCLEOTIDE SEQUENCE [LARGE SCALE GENOMIC DNA]</scope>
    <source>
        <strain evidence="2">cv. Jeju island</strain>
        <tissue evidence="1">Leaf</tissue>
    </source>
</reference>
<name>A0A314XZH1_PRUYE</name>
<evidence type="ECO:0000313" key="1">
    <source>
        <dbReference type="EMBL" id="PQQ00032.1"/>
    </source>
</evidence>
<protein>
    <submittedName>
        <fullName evidence="1">Putative RING-H2 finger protein ATL19</fullName>
    </submittedName>
</protein>
<dbReference type="EMBL" id="PJQY01001746">
    <property type="protein sequence ID" value="PQQ00032.1"/>
    <property type="molecule type" value="Genomic_DNA"/>
</dbReference>
<dbReference type="AlphaFoldDB" id="A0A314XZH1"/>
<proteinExistence type="predicted"/>
<gene>
    <name evidence="1" type="ORF">Pyn_03961</name>
</gene>
<evidence type="ECO:0000313" key="2">
    <source>
        <dbReference type="Proteomes" id="UP000250321"/>
    </source>
</evidence>
<accession>A0A314XZH1</accession>
<keyword evidence="2" id="KW-1185">Reference proteome</keyword>
<sequence>MSQALKIVIPPPHSQSCFPCSSCPLLRRLRVFLDAVIREKKSGSRGRAQKLSFQPNGEEWHDQATFYQAAVLHNLRILEILTQLLRRWRKEETKGISGIGNNCWRTNCHLRSLWKP</sequence>
<organism evidence="1 2">
    <name type="scientific">Prunus yedoensis var. nudiflora</name>
    <dbReference type="NCBI Taxonomy" id="2094558"/>
    <lineage>
        <taxon>Eukaryota</taxon>
        <taxon>Viridiplantae</taxon>
        <taxon>Streptophyta</taxon>
        <taxon>Embryophyta</taxon>
        <taxon>Tracheophyta</taxon>
        <taxon>Spermatophyta</taxon>
        <taxon>Magnoliopsida</taxon>
        <taxon>eudicotyledons</taxon>
        <taxon>Gunneridae</taxon>
        <taxon>Pentapetalae</taxon>
        <taxon>rosids</taxon>
        <taxon>fabids</taxon>
        <taxon>Rosales</taxon>
        <taxon>Rosaceae</taxon>
        <taxon>Amygdaloideae</taxon>
        <taxon>Amygdaleae</taxon>
        <taxon>Prunus</taxon>
    </lineage>
</organism>